<sequence length="593" mass="64749">MGKPRNAKRYPTRSLAADDDDDDLTYSSSDDTQDSPSKYLLAFGGRTADQLTSGSRLVFKTADKTLMFRRAITESFSSSSLPDVDQLLQLAHDLGVPLAANDLTHTCLTKIISWIKSNVNAKMTKGLIVEQDKGHGNKKVKVAHALLQAAQDPNFSIDWLKNDKKMKRKHDAAGGQWLDVSNRNAMGPTELVASAMDRLARQATNKKVKQHVNNSASLWSPSPPPAAGYTTSTSNISRGTMMPLAMDSSDDSPSEDSDSDADSEDLTVFSPASIHATPQTPFSAVNDMVSPTSGGKNKKQNMNMMAAQTPFSAAYEMVSPTPGGKDKKHNKNMMAAQTPFSAAYDMVSPTPGGKDKKQTKNMIASPPYLSSISPFPGYFMGGGAMSAATDASKTQKANMTDVNATFARMLELEQAKHQASSKKKKTKSASAGIFPTNPEFAKYSPEINDDHDDDDDDDAPTSTMDSGFFSQQKEKEKEHSIKKEEEDVPASTFDEEVTRLHASLLAIGQSYSKDHVRGMVLATKKIAKKEEEDEEEKQKKEQEQKEQEEEEDVDAEMKALQDQMARLLDKKNKINMKMGVKNGGKVATDTTAV</sequence>
<evidence type="ECO:0000256" key="1">
    <source>
        <dbReference type="SAM" id="MobiDB-lite"/>
    </source>
</evidence>
<feature type="compositionally biased region" description="Basic and acidic residues" evidence="1">
    <location>
        <begin position="472"/>
        <end position="485"/>
    </location>
</feature>
<feature type="region of interest" description="Disordered" evidence="1">
    <location>
        <begin position="415"/>
        <end position="492"/>
    </location>
</feature>
<gene>
    <name evidence="2" type="ORF">AC578_6825</name>
</gene>
<name>A0A139H4K7_9PEZI</name>
<proteinExistence type="predicted"/>
<protein>
    <submittedName>
        <fullName evidence="2">Uncharacterized protein</fullName>
    </submittedName>
</protein>
<feature type="compositionally biased region" description="Acidic residues" evidence="1">
    <location>
        <begin position="447"/>
        <end position="459"/>
    </location>
</feature>
<dbReference type="Proteomes" id="UP000070133">
    <property type="component" value="Unassembled WGS sequence"/>
</dbReference>
<evidence type="ECO:0000313" key="3">
    <source>
        <dbReference type="Proteomes" id="UP000070133"/>
    </source>
</evidence>
<feature type="region of interest" description="Disordered" evidence="1">
    <location>
        <begin position="527"/>
        <end position="556"/>
    </location>
</feature>
<feature type="compositionally biased region" description="Polar residues" evidence="1">
    <location>
        <begin position="276"/>
        <end position="301"/>
    </location>
</feature>
<feature type="region of interest" description="Disordered" evidence="1">
    <location>
        <begin position="204"/>
        <end position="301"/>
    </location>
</feature>
<feature type="compositionally biased region" description="Low complexity" evidence="1">
    <location>
        <begin position="25"/>
        <end position="35"/>
    </location>
</feature>
<feature type="compositionally biased region" description="Polar residues" evidence="1">
    <location>
        <begin position="229"/>
        <end position="238"/>
    </location>
</feature>
<feature type="compositionally biased region" description="Acidic residues" evidence="1">
    <location>
        <begin position="248"/>
        <end position="265"/>
    </location>
</feature>
<evidence type="ECO:0000313" key="2">
    <source>
        <dbReference type="EMBL" id="KXS97397.1"/>
    </source>
</evidence>
<feature type="compositionally biased region" description="Basic and acidic residues" evidence="1">
    <location>
        <begin position="536"/>
        <end position="545"/>
    </location>
</feature>
<feature type="region of interest" description="Disordered" evidence="1">
    <location>
        <begin position="1"/>
        <end position="35"/>
    </location>
</feature>
<feature type="compositionally biased region" description="Polar residues" evidence="1">
    <location>
        <begin position="460"/>
        <end position="471"/>
    </location>
</feature>
<dbReference type="AlphaFoldDB" id="A0A139H4K7"/>
<reference evidence="2 3" key="1">
    <citation type="submission" date="2015-07" db="EMBL/GenBank/DDBJ databases">
        <title>Comparative genomics of the Sigatoka disease complex on banana suggests a link between parallel evolutionary changes in Pseudocercospora fijiensis and Pseudocercospora eumusae and increased virulence on the banana host.</title>
        <authorList>
            <person name="Chang T.-C."/>
            <person name="Salvucci A."/>
            <person name="Crous P.W."/>
            <person name="Stergiopoulos I."/>
        </authorList>
    </citation>
    <scope>NUCLEOTIDE SEQUENCE [LARGE SCALE GENOMIC DNA]</scope>
    <source>
        <strain evidence="2 3">CBS 114824</strain>
    </source>
</reference>
<comment type="caution">
    <text evidence="2">The sequence shown here is derived from an EMBL/GenBank/DDBJ whole genome shotgun (WGS) entry which is preliminary data.</text>
</comment>
<dbReference type="OrthoDB" id="10518116at2759"/>
<accession>A0A139H4K7</accession>
<dbReference type="EMBL" id="LFZN01000144">
    <property type="protein sequence ID" value="KXS97397.1"/>
    <property type="molecule type" value="Genomic_DNA"/>
</dbReference>
<keyword evidence="3" id="KW-1185">Reference proteome</keyword>
<feature type="compositionally biased region" description="Basic residues" evidence="1">
    <location>
        <begin position="1"/>
        <end position="11"/>
    </location>
</feature>
<organism evidence="2 3">
    <name type="scientific">Pseudocercospora eumusae</name>
    <dbReference type="NCBI Taxonomy" id="321146"/>
    <lineage>
        <taxon>Eukaryota</taxon>
        <taxon>Fungi</taxon>
        <taxon>Dikarya</taxon>
        <taxon>Ascomycota</taxon>
        <taxon>Pezizomycotina</taxon>
        <taxon>Dothideomycetes</taxon>
        <taxon>Dothideomycetidae</taxon>
        <taxon>Mycosphaerellales</taxon>
        <taxon>Mycosphaerellaceae</taxon>
        <taxon>Pseudocercospora</taxon>
    </lineage>
</organism>